<evidence type="ECO:0000259" key="1">
    <source>
        <dbReference type="Pfam" id="PF21806"/>
    </source>
</evidence>
<dbReference type="AlphaFoldDB" id="A0AB39M2U6"/>
<sequence>MMTPVPTFDELLDSAQESAVHLEMRDWYAAAGEQEDFALFRAGTWTLDNGRSMLADWLSLVERTVKRGVVVRRARVVSEPVTEYIKYEHALSPLNIEAGEQVRWLPRRRASDISLPGNDFWLIDGKAVLFNYFTGDGQISTPKTFTHEASVASLCGTAFEYVWERATPHDQYNV</sequence>
<dbReference type="Pfam" id="PF21806">
    <property type="entry name" value="DUF6879"/>
    <property type="match status" value="1"/>
</dbReference>
<gene>
    <name evidence="2" type="ORF">AB5J58_03655</name>
</gene>
<proteinExistence type="predicted"/>
<organism evidence="2">
    <name type="scientific">Streptomyces sp. R08</name>
    <dbReference type="NCBI Taxonomy" id="3238624"/>
    <lineage>
        <taxon>Bacteria</taxon>
        <taxon>Bacillati</taxon>
        <taxon>Actinomycetota</taxon>
        <taxon>Actinomycetes</taxon>
        <taxon>Kitasatosporales</taxon>
        <taxon>Streptomycetaceae</taxon>
        <taxon>Streptomyces</taxon>
    </lineage>
</organism>
<evidence type="ECO:0000313" key="2">
    <source>
        <dbReference type="EMBL" id="XDP99330.1"/>
    </source>
</evidence>
<dbReference type="RefSeq" id="WP_369186470.1">
    <property type="nucleotide sequence ID" value="NZ_CP163431.1"/>
</dbReference>
<protein>
    <submittedName>
        <fullName evidence="2">DUF6879 family protein</fullName>
    </submittedName>
</protein>
<feature type="domain" description="DUF6879" evidence="1">
    <location>
        <begin position="7"/>
        <end position="172"/>
    </location>
</feature>
<accession>A0AB39M2U6</accession>
<name>A0AB39M2U6_9ACTN</name>
<dbReference type="EMBL" id="CP163431">
    <property type="protein sequence ID" value="XDP99330.1"/>
    <property type="molecule type" value="Genomic_DNA"/>
</dbReference>
<reference evidence="2" key="1">
    <citation type="submission" date="2024-07" db="EMBL/GenBank/DDBJ databases">
        <authorList>
            <person name="Yu S.T."/>
        </authorList>
    </citation>
    <scope>NUCLEOTIDE SEQUENCE</scope>
    <source>
        <strain evidence="2">R08</strain>
    </source>
</reference>
<dbReference type="InterPro" id="IPR049244">
    <property type="entry name" value="DUF6879"/>
</dbReference>